<dbReference type="AlphaFoldDB" id="A0A1F7V6X3"/>
<name>A0A1F7V6X3_9BACT</name>
<dbReference type="EMBL" id="MGEQ01000010">
    <property type="protein sequence ID" value="OGL86269.1"/>
    <property type="molecule type" value="Genomic_DNA"/>
</dbReference>
<evidence type="ECO:0000313" key="1">
    <source>
        <dbReference type="EMBL" id="OGL86269.1"/>
    </source>
</evidence>
<organism evidence="1 2">
    <name type="scientific">Candidatus Uhrbacteria bacterium RIFCSPLOWO2_02_FULL_48_18</name>
    <dbReference type="NCBI Taxonomy" id="1802408"/>
    <lineage>
        <taxon>Bacteria</taxon>
        <taxon>Candidatus Uhriibacteriota</taxon>
    </lineage>
</organism>
<reference evidence="1 2" key="1">
    <citation type="journal article" date="2016" name="Nat. Commun.">
        <title>Thousands of microbial genomes shed light on interconnected biogeochemical processes in an aquifer system.</title>
        <authorList>
            <person name="Anantharaman K."/>
            <person name="Brown C.T."/>
            <person name="Hug L.A."/>
            <person name="Sharon I."/>
            <person name="Castelle C.J."/>
            <person name="Probst A.J."/>
            <person name="Thomas B.C."/>
            <person name="Singh A."/>
            <person name="Wilkins M.J."/>
            <person name="Karaoz U."/>
            <person name="Brodie E.L."/>
            <person name="Williams K.H."/>
            <person name="Hubbard S.S."/>
            <person name="Banfield J.F."/>
        </authorList>
    </citation>
    <scope>NUCLEOTIDE SEQUENCE [LARGE SCALE GENOMIC DNA]</scope>
</reference>
<comment type="caution">
    <text evidence="1">The sequence shown here is derived from an EMBL/GenBank/DDBJ whole genome shotgun (WGS) entry which is preliminary data.</text>
</comment>
<proteinExistence type="predicted"/>
<evidence type="ECO:0000313" key="2">
    <source>
        <dbReference type="Proteomes" id="UP000176593"/>
    </source>
</evidence>
<sequence length="111" mass="12527">MARLLKGKQHVFGVEEAYRGDDQYKPNLVLCVDKKMHIQEDEYGSPYISACDGSCEPKDLEIDLDEPDEYGKKNQLARAVDHFLETGHACGFSRKGGFIDAVTDLDAEWDE</sequence>
<gene>
    <name evidence="1" type="ORF">A3I41_01755</name>
</gene>
<dbReference type="Proteomes" id="UP000176593">
    <property type="component" value="Unassembled WGS sequence"/>
</dbReference>
<protein>
    <submittedName>
        <fullName evidence="1">Uncharacterized protein</fullName>
    </submittedName>
</protein>
<accession>A0A1F7V6X3</accession>